<keyword evidence="2" id="KW-0805">Transcription regulation</keyword>
<dbReference type="InterPro" id="IPR052207">
    <property type="entry name" value="Max-like/E-box_TFs"/>
</dbReference>
<evidence type="ECO:0000313" key="9">
    <source>
        <dbReference type="Proteomes" id="UP001154252"/>
    </source>
</evidence>
<keyword evidence="3" id="KW-0238">DNA-binding</keyword>
<comment type="subcellular location">
    <subcellularLocation>
        <location evidence="1">Nucleus</location>
    </subcellularLocation>
</comment>
<dbReference type="EMBL" id="CAJVRC010000843">
    <property type="protein sequence ID" value="CAG8889678.1"/>
    <property type="molecule type" value="Genomic_DNA"/>
</dbReference>
<feature type="region of interest" description="Disordered" evidence="6">
    <location>
        <begin position="1"/>
        <end position="30"/>
    </location>
</feature>
<dbReference type="PANTHER" id="PTHR15741:SF27">
    <property type="entry name" value="TRANSCRIPTION FACTOR AP-4"/>
    <property type="match status" value="1"/>
</dbReference>
<dbReference type="InterPro" id="IPR036638">
    <property type="entry name" value="HLH_DNA-bd_sf"/>
</dbReference>
<name>A0A9W4K9C0_9EURO</name>
<protein>
    <recommendedName>
        <fullName evidence="7">BHLH domain-containing protein</fullName>
    </recommendedName>
</protein>
<feature type="compositionally biased region" description="Polar residues" evidence="6">
    <location>
        <begin position="1"/>
        <end position="10"/>
    </location>
</feature>
<proteinExistence type="predicted"/>
<evidence type="ECO:0000313" key="8">
    <source>
        <dbReference type="EMBL" id="CAG8889678.1"/>
    </source>
</evidence>
<feature type="region of interest" description="Disordered" evidence="6">
    <location>
        <begin position="92"/>
        <end position="146"/>
    </location>
</feature>
<dbReference type="Proteomes" id="UP001154252">
    <property type="component" value="Unassembled WGS sequence"/>
</dbReference>
<keyword evidence="5" id="KW-0539">Nucleus</keyword>
<evidence type="ECO:0000256" key="4">
    <source>
        <dbReference type="ARBA" id="ARBA00023163"/>
    </source>
</evidence>
<dbReference type="SUPFAM" id="SSF47459">
    <property type="entry name" value="HLH, helix-loop-helix DNA-binding domain"/>
    <property type="match status" value="1"/>
</dbReference>
<feature type="compositionally biased region" description="Low complexity" evidence="6">
    <location>
        <begin position="124"/>
        <end position="135"/>
    </location>
</feature>
<dbReference type="PANTHER" id="PTHR15741">
    <property type="entry name" value="BASIC HELIX-LOOP-HELIX ZIP TRANSCRIPTION FACTOR"/>
    <property type="match status" value="1"/>
</dbReference>
<dbReference type="AlphaFoldDB" id="A0A9W4K9C0"/>
<dbReference type="Gene3D" id="4.10.280.10">
    <property type="entry name" value="Helix-loop-helix DNA-binding domain"/>
    <property type="match status" value="1"/>
</dbReference>
<accession>A0A9W4K9C0</accession>
<reference evidence="8" key="1">
    <citation type="submission" date="2021-07" db="EMBL/GenBank/DDBJ databases">
        <authorList>
            <person name="Branca A.L. A."/>
        </authorList>
    </citation>
    <scope>NUCLEOTIDE SEQUENCE</scope>
</reference>
<organism evidence="8 9">
    <name type="scientific">Penicillium egyptiacum</name>
    <dbReference type="NCBI Taxonomy" id="1303716"/>
    <lineage>
        <taxon>Eukaryota</taxon>
        <taxon>Fungi</taxon>
        <taxon>Dikarya</taxon>
        <taxon>Ascomycota</taxon>
        <taxon>Pezizomycotina</taxon>
        <taxon>Eurotiomycetes</taxon>
        <taxon>Eurotiomycetidae</taxon>
        <taxon>Eurotiales</taxon>
        <taxon>Aspergillaceae</taxon>
        <taxon>Penicillium</taxon>
    </lineage>
</organism>
<dbReference type="GO" id="GO:0000981">
    <property type="term" value="F:DNA-binding transcription factor activity, RNA polymerase II-specific"/>
    <property type="evidence" value="ECO:0007669"/>
    <property type="project" value="TreeGrafter"/>
</dbReference>
<dbReference type="GO" id="GO:0000978">
    <property type="term" value="F:RNA polymerase II cis-regulatory region sequence-specific DNA binding"/>
    <property type="evidence" value="ECO:0007669"/>
    <property type="project" value="TreeGrafter"/>
</dbReference>
<keyword evidence="4" id="KW-0804">Transcription</keyword>
<evidence type="ECO:0000256" key="5">
    <source>
        <dbReference type="ARBA" id="ARBA00023242"/>
    </source>
</evidence>
<evidence type="ECO:0000256" key="6">
    <source>
        <dbReference type="SAM" id="MobiDB-lite"/>
    </source>
</evidence>
<dbReference type="GO" id="GO:0005634">
    <property type="term" value="C:nucleus"/>
    <property type="evidence" value="ECO:0007669"/>
    <property type="project" value="UniProtKB-SubCell"/>
</dbReference>
<evidence type="ECO:0000256" key="1">
    <source>
        <dbReference type="ARBA" id="ARBA00004123"/>
    </source>
</evidence>
<keyword evidence="9" id="KW-1185">Reference proteome</keyword>
<dbReference type="InterPro" id="IPR011598">
    <property type="entry name" value="bHLH_dom"/>
</dbReference>
<comment type="caution">
    <text evidence="8">The sequence shown here is derived from an EMBL/GenBank/DDBJ whole genome shotgun (WGS) entry which is preliminary data.</text>
</comment>
<sequence>MEKNNPTLQMEHSDLSHCPWQADKPQPISRDQWPAEEGLRWGSDPSFCYHGYSSPIGTWTEERLVQNLMRNMASFCTTMDIGFNIPEIIDEPSQKPILDPSELNGFTLPMFQPSMAPQNRRSSETPSTPSSSSSSQGQMFSPDSTECTRRASCVKSRTQSGQKKRKCVQRPGQKLCHCRSEKRRREIIGERYKELCRIVPGLEKQSFTRKYVLEGAALWIQKLAQGNDALHQQLGQLKEQEKLNQLRLFPIEDEKLGC</sequence>
<dbReference type="PROSITE" id="PS50888">
    <property type="entry name" value="BHLH"/>
    <property type="match status" value="1"/>
</dbReference>
<evidence type="ECO:0000259" key="7">
    <source>
        <dbReference type="PROSITE" id="PS50888"/>
    </source>
</evidence>
<evidence type="ECO:0000256" key="2">
    <source>
        <dbReference type="ARBA" id="ARBA00023015"/>
    </source>
</evidence>
<feature type="compositionally biased region" description="Polar residues" evidence="6">
    <location>
        <begin position="136"/>
        <end position="145"/>
    </location>
</feature>
<feature type="domain" description="BHLH" evidence="7">
    <location>
        <begin position="172"/>
        <end position="223"/>
    </location>
</feature>
<evidence type="ECO:0000256" key="3">
    <source>
        <dbReference type="ARBA" id="ARBA00023125"/>
    </source>
</evidence>
<dbReference type="CDD" id="cd11404">
    <property type="entry name" value="bHLHzip_Mlx_like"/>
    <property type="match status" value="1"/>
</dbReference>
<dbReference type="OrthoDB" id="5778525at2759"/>
<dbReference type="GO" id="GO:0046983">
    <property type="term" value="F:protein dimerization activity"/>
    <property type="evidence" value="ECO:0007669"/>
    <property type="project" value="InterPro"/>
</dbReference>
<gene>
    <name evidence="8" type="ORF">PEGY_LOCUS1921</name>
</gene>